<evidence type="ECO:0000313" key="4">
    <source>
        <dbReference type="Proteomes" id="UP000035579"/>
    </source>
</evidence>
<evidence type="ECO:0000313" key="2">
    <source>
        <dbReference type="EMBL" id="AKJ06834.1"/>
    </source>
</evidence>
<dbReference type="Gene3D" id="3.40.50.12780">
    <property type="entry name" value="N-terminal domain of ligase-like"/>
    <property type="match status" value="1"/>
</dbReference>
<gene>
    <name evidence="2" type="ORF">AA314_08460</name>
    <name evidence="3" type="ORF">ATI61_105199</name>
</gene>
<keyword evidence="2" id="KW-0436">Ligase</keyword>
<dbReference type="EMBL" id="CP011509">
    <property type="protein sequence ID" value="AKJ06834.1"/>
    <property type="molecule type" value="Genomic_DNA"/>
</dbReference>
<accession>A0AAC8QGA3</accession>
<dbReference type="InterPro" id="IPR050237">
    <property type="entry name" value="ATP-dep_AMP-bd_enzyme"/>
</dbReference>
<name>A0AAC8QGA3_9BACT</name>
<dbReference type="GO" id="GO:0016874">
    <property type="term" value="F:ligase activity"/>
    <property type="evidence" value="ECO:0007669"/>
    <property type="project" value="UniProtKB-KW"/>
</dbReference>
<dbReference type="Pfam" id="PF00501">
    <property type="entry name" value="AMP-binding"/>
    <property type="match status" value="1"/>
</dbReference>
<dbReference type="RefSeq" id="WP_047860015.1">
    <property type="nucleotide sequence ID" value="NZ_CP011509.1"/>
</dbReference>
<dbReference type="KEGG" id="age:AA314_08460"/>
<organism evidence="2 4">
    <name type="scientific">Archangium gephyra</name>
    <dbReference type="NCBI Taxonomy" id="48"/>
    <lineage>
        <taxon>Bacteria</taxon>
        <taxon>Pseudomonadati</taxon>
        <taxon>Myxococcota</taxon>
        <taxon>Myxococcia</taxon>
        <taxon>Myxococcales</taxon>
        <taxon>Cystobacterineae</taxon>
        <taxon>Archangiaceae</taxon>
        <taxon>Archangium</taxon>
    </lineage>
</organism>
<protein>
    <submittedName>
        <fullName evidence="3">Acyl-CoA synthetase (AMP-forming)/AMP-acid ligase II</fullName>
    </submittedName>
    <submittedName>
        <fullName evidence="2">Long-chain-fatty-acid--CoA ligase</fullName>
    </submittedName>
</protein>
<keyword evidence="5" id="KW-1185">Reference proteome</keyword>
<dbReference type="AlphaFoldDB" id="A0AAC8QGA3"/>
<dbReference type="PANTHER" id="PTHR43767">
    <property type="entry name" value="LONG-CHAIN-FATTY-ACID--COA LIGASE"/>
    <property type="match status" value="1"/>
</dbReference>
<evidence type="ECO:0000313" key="3">
    <source>
        <dbReference type="EMBL" id="REG31872.1"/>
    </source>
</evidence>
<feature type="domain" description="AMP-dependent synthetase/ligase" evidence="1">
    <location>
        <begin position="32"/>
        <end position="339"/>
    </location>
</feature>
<reference evidence="2 4" key="1">
    <citation type="submission" date="2015-05" db="EMBL/GenBank/DDBJ databases">
        <title>Genome assembly of Archangium gephyra DSM 2261.</title>
        <authorList>
            <person name="Sharma G."/>
            <person name="Subramanian S."/>
        </authorList>
    </citation>
    <scope>NUCLEOTIDE SEQUENCE [LARGE SCALE GENOMIC DNA]</scope>
    <source>
        <strain evidence="2 4">DSM 2261</strain>
    </source>
</reference>
<dbReference type="InterPro" id="IPR000873">
    <property type="entry name" value="AMP-dep_synth/lig_dom"/>
</dbReference>
<evidence type="ECO:0000313" key="5">
    <source>
        <dbReference type="Proteomes" id="UP000256345"/>
    </source>
</evidence>
<reference evidence="3 5" key="2">
    <citation type="submission" date="2018-08" db="EMBL/GenBank/DDBJ databases">
        <title>Genomic Encyclopedia of Archaeal and Bacterial Type Strains, Phase II (KMG-II): from individual species to whole genera.</title>
        <authorList>
            <person name="Goeker M."/>
        </authorList>
    </citation>
    <scope>NUCLEOTIDE SEQUENCE [LARGE SCALE GENOMIC DNA]</scope>
    <source>
        <strain evidence="3 5">DSM 2261</strain>
    </source>
</reference>
<dbReference type="InterPro" id="IPR042099">
    <property type="entry name" value="ANL_N_sf"/>
</dbReference>
<evidence type="ECO:0000259" key="1">
    <source>
        <dbReference type="Pfam" id="PF00501"/>
    </source>
</evidence>
<dbReference type="PANTHER" id="PTHR43767:SF1">
    <property type="entry name" value="NONRIBOSOMAL PEPTIDE SYNTHASE PES1 (EUROFUNG)-RELATED"/>
    <property type="match status" value="1"/>
</dbReference>
<dbReference type="Proteomes" id="UP000256345">
    <property type="component" value="Unassembled WGS sequence"/>
</dbReference>
<dbReference type="EMBL" id="QUMU01000005">
    <property type="protein sequence ID" value="REG31872.1"/>
    <property type="molecule type" value="Genomic_DNA"/>
</dbReference>
<proteinExistence type="predicted"/>
<dbReference type="Proteomes" id="UP000035579">
    <property type="component" value="Chromosome"/>
</dbReference>
<dbReference type="SUPFAM" id="SSF56801">
    <property type="entry name" value="Acetyl-CoA synthetase-like"/>
    <property type="match status" value="1"/>
</dbReference>
<sequence>MNQSPADLAGVSVSSIQGFLDRIQDLTDSGPLEQSVEQLAASWRAHGLRPGDVVLVALPNGAGLLANVFGILLAGGVPALVSPSAPASRQQSLVEALPARALVAMRRPAPQAQDVERFALGRAEVALFSEAQPPGAQAGEMVLLTSGTSGFASGCVFDLEALFLNARRHADAIGLRAGDRVLVDLPLYYSYSMVAQAFASLLRGADLIIRGPPFQPAAYLRTLAERAITVSALTPLLVRSLLQHGGPFPEVTRCLGVGGDVLSPQHVAQLLRLRPGGELYLTYGLSEAGPRVATLAAHAEPPHRYASVGLPLPGVQVSLSPRQPGGHKELIVSSDTVMKRRIGHVEGEKLLALRGPGLLATGDRFEIDADGYLYFQGRFSDFLVKGGEKICMASVRRLATTLPGVITARTQIISGTEGDDYEMVLTVAGTPSPTEQLAGALSRLLKLAERPRSIQVVSADEATTSLHK</sequence>